<organism evidence="1 2">
    <name type="scientific">Scophthalmus maximus</name>
    <name type="common">Turbot</name>
    <name type="synonym">Psetta maxima</name>
    <dbReference type="NCBI Taxonomy" id="52904"/>
    <lineage>
        <taxon>Eukaryota</taxon>
        <taxon>Metazoa</taxon>
        <taxon>Chordata</taxon>
        <taxon>Craniata</taxon>
        <taxon>Vertebrata</taxon>
        <taxon>Euteleostomi</taxon>
        <taxon>Actinopterygii</taxon>
        <taxon>Neopterygii</taxon>
        <taxon>Teleostei</taxon>
        <taxon>Neoteleostei</taxon>
        <taxon>Acanthomorphata</taxon>
        <taxon>Carangaria</taxon>
        <taxon>Pleuronectiformes</taxon>
        <taxon>Pleuronectoidei</taxon>
        <taxon>Scophthalmidae</taxon>
        <taxon>Scophthalmus</taxon>
    </lineage>
</organism>
<name>A0A6A4SR42_SCOMX</name>
<accession>A0A6A4SR42</accession>
<dbReference type="EMBL" id="VEVO01000011">
    <property type="protein sequence ID" value="KAF0034588.1"/>
    <property type="molecule type" value="Genomic_DNA"/>
</dbReference>
<evidence type="ECO:0000313" key="2">
    <source>
        <dbReference type="Proteomes" id="UP000438429"/>
    </source>
</evidence>
<sequence length="292" mass="32631">MHMETDRVTGSSHIQSSAHFLLNQFDCFFRDASTAQQSRNVRQIFPATADLQWNKQQDILKMIKSRSSREANEVQYNGSQLFIFDPMLIMMQNRESSGSSGSSSVAIVYYNTPLDEASICQASVSPEAHSHADVSDAGADFYWAEIAHCLKDLSFVEKHTWGKFHHFMNAEEGPTEHVQKGAAADRLYGVSLGTADQCIVTQKPHRGALGRCMSCSAPLPPPPPLLPLSLDLIRLYDSLRDSNWLPERERGRARPQLHRCITVICDSLIPLFFSIMSTMEPPCPDISVAEVM</sequence>
<proteinExistence type="predicted"/>
<dbReference type="AlphaFoldDB" id="A0A6A4SR42"/>
<gene>
    <name evidence="1" type="ORF">F2P81_012346</name>
</gene>
<protein>
    <submittedName>
        <fullName evidence="1">Uncharacterized protein</fullName>
    </submittedName>
</protein>
<evidence type="ECO:0000313" key="1">
    <source>
        <dbReference type="EMBL" id="KAF0034588.1"/>
    </source>
</evidence>
<reference evidence="1 2" key="1">
    <citation type="submission" date="2019-06" db="EMBL/GenBank/DDBJ databases">
        <title>Draft genomes of female and male turbot (Scophthalmus maximus).</title>
        <authorList>
            <person name="Xu H."/>
            <person name="Xu X.-W."/>
            <person name="Shao C."/>
            <person name="Chen S."/>
        </authorList>
    </citation>
    <scope>NUCLEOTIDE SEQUENCE [LARGE SCALE GENOMIC DNA]</scope>
    <source>
        <strain evidence="1">Ysfricsl-2016a</strain>
        <tissue evidence="1">Blood</tissue>
    </source>
</reference>
<dbReference type="Proteomes" id="UP000438429">
    <property type="component" value="Unassembled WGS sequence"/>
</dbReference>
<comment type="caution">
    <text evidence="1">The sequence shown here is derived from an EMBL/GenBank/DDBJ whole genome shotgun (WGS) entry which is preliminary data.</text>
</comment>